<feature type="chain" id="PRO_5032683712" description="Brother of CDO" evidence="14">
    <location>
        <begin position="32"/>
        <end position="1447"/>
    </location>
</feature>
<keyword evidence="8" id="KW-1015">Disulfide bond</keyword>
<evidence type="ECO:0000256" key="3">
    <source>
        <dbReference type="ARBA" id="ARBA00022729"/>
    </source>
</evidence>
<dbReference type="InterPro" id="IPR013783">
    <property type="entry name" value="Ig-like_fold"/>
</dbReference>
<feature type="compositionally biased region" description="Basic and acidic residues" evidence="12">
    <location>
        <begin position="1278"/>
        <end position="1289"/>
    </location>
</feature>
<dbReference type="GO" id="GO:0030424">
    <property type="term" value="C:axon"/>
    <property type="evidence" value="ECO:0007669"/>
    <property type="project" value="TreeGrafter"/>
</dbReference>
<evidence type="ECO:0000256" key="7">
    <source>
        <dbReference type="ARBA" id="ARBA00023136"/>
    </source>
</evidence>
<keyword evidence="2 13" id="KW-0812">Transmembrane</keyword>
<dbReference type="GO" id="GO:0098609">
    <property type="term" value="P:cell-cell adhesion"/>
    <property type="evidence" value="ECO:0007669"/>
    <property type="project" value="TreeGrafter"/>
</dbReference>
<dbReference type="FunFam" id="2.60.40.10:FF:000852">
    <property type="entry name" value="brother of CDO isoform X1"/>
    <property type="match status" value="1"/>
</dbReference>
<feature type="domain" description="Ig-like" evidence="15">
    <location>
        <begin position="231"/>
        <end position="300"/>
    </location>
</feature>
<evidence type="ECO:0000259" key="16">
    <source>
        <dbReference type="PROSITE" id="PS50853"/>
    </source>
</evidence>
<dbReference type="PROSITE" id="PS50853">
    <property type="entry name" value="FN3"/>
    <property type="match status" value="3"/>
</dbReference>
<feature type="domain" description="Fibronectin type-III" evidence="16">
    <location>
        <begin position="602"/>
        <end position="697"/>
    </location>
</feature>
<dbReference type="SMART" id="SM00408">
    <property type="entry name" value="IGc2"/>
    <property type="match status" value="4"/>
</dbReference>
<dbReference type="InterPro" id="IPR013098">
    <property type="entry name" value="Ig_I-set"/>
</dbReference>
<protein>
    <recommendedName>
        <fullName evidence="11">Brother of CDO</fullName>
    </recommendedName>
</protein>
<dbReference type="EMBL" id="JADDUC020000002">
    <property type="protein sequence ID" value="KAI1242275.1"/>
    <property type="molecule type" value="Genomic_DNA"/>
</dbReference>
<proteinExistence type="predicted"/>
<keyword evidence="9" id="KW-0325">Glycoprotein</keyword>
<evidence type="ECO:0000313" key="17">
    <source>
        <dbReference type="EMBL" id="KAG0121920.1"/>
    </source>
</evidence>
<feature type="region of interest" description="Disordered" evidence="12">
    <location>
        <begin position="1111"/>
        <end position="1142"/>
    </location>
</feature>
<dbReference type="Pfam" id="PF13927">
    <property type="entry name" value="Ig_3"/>
    <property type="match status" value="2"/>
</dbReference>
<accession>A0A835NWB0</accession>
<evidence type="ECO:0000256" key="12">
    <source>
        <dbReference type="SAM" id="MobiDB-lite"/>
    </source>
</evidence>
<dbReference type="OrthoDB" id="9998697at2759"/>
<evidence type="ECO:0000256" key="10">
    <source>
        <dbReference type="ARBA" id="ARBA00023319"/>
    </source>
</evidence>
<dbReference type="Gene3D" id="2.60.40.10">
    <property type="entry name" value="Immunoglobulins"/>
    <property type="match status" value="7"/>
</dbReference>
<dbReference type="SUPFAM" id="SSF48726">
    <property type="entry name" value="Immunoglobulin"/>
    <property type="match status" value="4"/>
</dbReference>
<evidence type="ECO:0000256" key="14">
    <source>
        <dbReference type="SAM" id="SignalP"/>
    </source>
</evidence>
<evidence type="ECO:0000256" key="4">
    <source>
        <dbReference type="ARBA" id="ARBA00022737"/>
    </source>
</evidence>
<reference evidence="18" key="3">
    <citation type="submission" date="2022-01" db="EMBL/GenBank/DDBJ databases">
        <authorList>
            <person name="Rubenstein D.R."/>
        </authorList>
    </citation>
    <scope>NUCLEOTIDE SEQUENCE</scope>
    <source>
        <strain evidence="18">SS15</strain>
        <tissue evidence="18">Liver</tissue>
    </source>
</reference>
<comment type="subcellular location">
    <subcellularLocation>
        <location evidence="1">Membrane</location>
        <topology evidence="1">Single-pass type I membrane protein</topology>
    </subcellularLocation>
</comment>
<evidence type="ECO:0000256" key="8">
    <source>
        <dbReference type="ARBA" id="ARBA00023157"/>
    </source>
</evidence>
<evidence type="ECO:0000256" key="5">
    <source>
        <dbReference type="ARBA" id="ARBA00022889"/>
    </source>
</evidence>
<dbReference type="PANTHER" id="PTHR44170:SF3">
    <property type="entry name" value="BROTHER OF CDO"/>
    <property type="match status" value="1"/>
</dbReference>
<dbReference type="CDD" id="cd00063">
    <property type="entry name" value="FN3"/>
    <property type="match status" value="3"/>
</dbReference>
<reference evidence="18 19" key="2">
    <citation type="journal article" date="2021" name="J. Hered.">
        <title>Feather Gene Expression Elucidates the Developmental Basis of Plumage Iridescence in African Starlings.</title>
        <authorList>
            <person name="Rubenstein D.R."/>
            <person name="Corvelo A."/>
            <person name="MacManes M.D."/>
            <person name="Maia R."/>
            <person name="Narzisi G."/>
            <person name="Rousaki A."/>
            <person name="Vandenabeele P."/>
            <person name="Shawkey M.D."/>
            <person name="Solomon J."/>
        </authorList>
    </citation>
    <scope>NUCLEOTIDE SEQUENCE [LARGE SCALE GENOMIC DNA]</scope>
    <source>
        <strain evidence="18">SS15</strain>
    </source>
</reference>
<dbReference type="GO" id="GO:0007411">
    <property type="term" value="P:axon guidance"/>
    <property type="evidence" value="ECO:0007669"/>
    <property type="project" value="TreeGrafter"/>
</dbReference>
<feature type="compositionally biased region" description="Pro residues" evidence="12">
    <location>
        <begin position="814"/>
        <end position="825"/>
    </location>
</feature>
<evidence type="ECO:0000259" key="15">
    <source>
        <dbReference type="PROSITE" id="PS50835"/>
    </source>
</evidence>
<feature type="region of interest" description="Disordered" evidence="12">
    <location>
        <begin position="559"/>
        <end position="608"/>
    </location>
</feature>
<evidence type="ECO:0000256" key="2">
    <source>
        <dbReference type="ARBA" id="ARBA00022692"/>
    </source>
</evidence>
<dbReference type="InterPro" id="IPR036116">
    <property type="entry name" value="FN3_sf"/>
</dbReference>
<evidence type="ECO:0000313" key="19">
    <source>
        <dbReference type="Proteomes" id="UP000618051"/>
    </source>
</evidence>
<feature type="domain" description="Ig-like" evidence="15">
    <location>
        <begin position="15"/>
        <end position="112"/>
    </location>
</feature>
<dbReference type="GO" id="GO:0016020">
    <property type="term" value="C:membrane"/>
    <property type="evidence" value="ECO:0007669"/>
    <property type="project" value="UniProtKB-SubCell"/>
</dbReference>
<dbReference type="InterPro" id="IPR003598">
    <property type="entry name" value="Ig_sub2"/>
</dbReference>
<dbReference type="Pfam" id="PF00041">
    <property type="entry name" value="fn3"/>
    <property type="match status" value="3"/>
</dbReference>
<keyword evidence="5" id="KW-0130">Cell adhesion</keyword>
<dbReference type="InterPro" id="IPR036179">
    <property type="entry name" value="Ig-like_dom_sf"/>
</dbReference>
<evidence type="ECO:0000256" key="13">
    <source>
        <dbReference type="SAM" id="Phobius"/>
    </source>
</evidence>
<feature type="compositionally biased region" description="Basic and acidic residues" evidence="12">
    <location>
        <begin position="1120"/>
        <end position="1133"/>
    </location>
</feature>
<feature type="signal peptide" evidence="14">
    <location>
        <begin position="1"/>
        <end position="31"/>
    </location>
</feature>
<dbReference type="InterPro" id="IPR007110">
    <property type="entry name" value="Ig-like_dom"/>
</dbReference>
<evidence type="ECO:0000256" key="9">
    <source>
        <dbReference type="ARBA" id="ARBA00023180"/>
    </source>
</evidence>
<dbReference type="PROSITE" id="PS50835">
    <property type="entry name" value="IG_LIKE"/>
    <property type="match status" value="4"/>
</dbReference>
<evidence type="ECO:0000313" key="18">
    <source>
        <dbReference type="EMBL" id="KAI1242275.1"/>
    </source>
</evidence>
<comment type="caution">
    <text evidence="17">The sequence shown here is derived from an EMBL/GenBank/DDBJ whole genome shotgun (WGS) entry which is preliminary data.</text>
</comment>
<dbReference type="Proteomes" id="UP000618051">
    <property type="component" value="Unassembled WGS sequence"/>
</dbReference>
<dbReference type="FunFam" id="2.60.40.10:FF:000655">
    <property type="entry name" value="brother of CDO isoform X1"/>
    <property type="match status" value="1"/>
</dbReference>
<name>A0A835NWB0_9PASS</name>
<dbReference type="Pfam" id="PF07679">
    <property type="entry name" value="I-set"/>
    <property type="match status" value="2"/>
</dbReference>
<dbReference type="FunFam" id="2.60.40.10:FF:000352">
    <property type="entry name" value="Cell adhesion molecule-related/down-regulated by oncogenes"/>
    <property type="match status" value="1"/>
</dbReference>
<dbReference type="PANTHER" id="PTHR44170">
    <property type="entry name" value="PROTEIN SIDEKICK"/>
    <property type="match status" value="1"/>
</dbReference>
<gene>
    <name evidence="18" type="ORF">IHE44_0005794</name>
    <name evidence="17" type="ORF">IHE44_010146</name>
</gene>
<dbReference type="SMART" id="SM00060">
    <property type="entry name" value="FN3"/>
    <property type="match status" value="3"/>
</dbReference>
<dbReference type="InterPro" id="IPR003961">
    <property type="entry name" value="FN3_dom"/>
</dbReference>
<keyword evidence="6 13" id="KW-1133">Transmembrane helix</keyword>
<keyword evidence="19" id="KW-1185">Reference proteome</keyword>
<keyword evidence="7 13" id="KW-0472">Membrane</keyword>
<organism evidence="17">
    <name type="scientific">Lamprotornis superbus</name>
    <dbReference type="NCBI Taxonomy" id="245042"/>
    <lineage>
        <taxon>Eukaryota</taxon>
        <taxon>Metazoa</taxon>
        <taxon>Chordata</taxon>
        <taxon>Craniata</taxon>
        <taxon>Vertebrata</taxon>
        <taxon>Euteleostomi</taxon>
        <taxon>Archelosauria</taxon>
        <taxon>Archosauria</taxon>
        <taxon>Dinosauria</taxon>
        <taxon>Saurischia</taxon>
        <taxon>Theropoda</taxon>
        <taxon>Coelurosauria</taxon>
        <taxon>Aves</taxon>
        <taxon>Neognathae</taxon>
        <taxon>Neoaves</taxon>
        <taxon>Telluraves</taxon>
        <taxon>Australaves</taxon>
        <taxon>Passeriformes</taxon>
        <taxon>Sturnidae</taxon>
        <taxon>Lamprotornis</taxon>
    </lineage>
</organism>
<feature type="domain" description="Fibronectin type-III" evidence="16">
    <location>
        <begin position="706"/>
        <end position="806"/>
    </location>
</feature>
<feature type="compositionally biased region" description="Polar residues" evidence="12">
    <location>
        <begin position="583"/>
        <end position="597"/>
    </location>
</feature>
<dbReference type="InterPro" id="IPR003599">
    <property type="entry name" value="Ig_sub"/>
</dbReference>
<dbReference type="Pfam" id="PF16625">
    <property type="entry name" value="ISET-FN3_linker"/>
    <property type="match status" value="1"/>
</dbReference>
<keyword evidence="10" id="KW-0393">Immunoglobulin domain</keyword>
<dbReference type="SMART" id="SM00409">
    <property type="entry name" value="IG"/>
    <property type="match status" value="4"/>
</dbReference>
<dbReference type="EMBL" id="JADDUC010000042">
    <property type="protein sequence ID" value="KAG0121920.1"/>
    <property type="molecule type" value="Genomic_DNA"/>
</dbReference>
<sequence>MAMTRGRKRPMSPIPCLMLAAASCFAKLSESLQVTVQPASIVQKLGGPVSLGCVVDPPRVNLTWRLNGKELTGSDEVLGIHVERGKLIITALNNRTVGRYQCIARVPEGVIASVPAVVTLANLKDFKFDGQHVIEVDEGNTAVIACDLPESHPKAQVRYSVKQEWLEASRDNYLIMPSGNLQIVNASQEDEGTYKCAAYNPVTQEVKTSVSSERLRVRRSTAEAARIIYPPEAQTIIVTKGQSLILECVASGIPPPRVTWAKDGSGVSAYNKTRFLLSNLLIDPTSEEDSGTYSCMADNGVGEAGAAFIFYNVQVFEPPEVTMELSQQIIPWGQSAKFTCRVRGNPQPSVMWLRNAVPLLGSHRLRLSRRALRLLSVGPEDEGIYQCMAENEVGSAQAMVQLRTARPGAPLNPGQDAQLYSAERPTPPSRDSALKLPSDKAGLPKPGTTPLSASPQCVANKELVTPAEAPIILSSPRTSKTDSYDLVWRPRPDSRAPILYYMVKHRKQVTNASDNWAVRDVPASQHRLTLTRLDPGSLYEVEMAAHNCAGEGQTAMVTFRTGRRPKPEIVASKEQQIQRDDPGTSTQSSNQADNSRLSPPEAPDRPTISMASETSVYVTWIPRGNGGFPIQSFRVEYKKLKKLGDWVLATSDIPPSRLSVEIPGLEKGTSYKFRVRALNILGESEPSAASRPYVVSGYSNRVYERPVAGPYITFTDAINETTIMLKWMYIPASNNNTPIHGFYIYYRPTDSDNDSDYKKDVVEGDRYWHSISHLQPETSYDIKMQCFNEGGESEFSNVMICETKARKSLGLPSRLPPSTVPPQQRPPLSGGQSGLGTGAMVARSSDLPYLIVGVVLGSIVLLIVAFIPFCLWRAWSKQKQTIDMSFPGAGLLVSSCQYTMVPLRGISAPRANGHPFVNGQPYASRAHLNGICTSAGVGYTSTKPLDYSPDEMPQSHEETNALLQARVLQNGTAQQDYQPSRLPSSRTEDSSFLYSLPDDSTHQLLQPQDDCPHLQEHFVGLHHPVMGSKVGGPSLDARRDTLFHQGSPCCLGLVPVEEVERLDCCQSRGDLHAQNPVITSLDVYVPFIMLWRQKASSARSQEALGNKAAAPNGISWTRDTAGHGSKESCHHQEPAPSCSEGFTTNNAVKKTQSKQDTWGKLSLWLSGYPAGTGCPYPLLGKGLVPDSPLPETLAISHLPRHNLQLHKSSQHQVCSSAGTPCKGRQAAQAPFTGLCWDQQEVLVPGWDMAGALLSIHQTETQRPVARGGKWGGGTARAAGEEKNGEEKNGSYKTWRMNSGNIFQEGKVKLSKYQDISMTSHLTQIADCRIGFETKELLMLQAYNSFLESCKKLIWDERGQKECSGEEVLGTIPQANEALTDDHNMCLPPLPAAYLPFFELHKMLILFLHYSHFHLLHGYINRVGLNCFKINQPTKLLHHQMIAPLLQS</sequence>
<evidence type="ECO:0000256" key="6">
    <source>
        <dbReference type="ARBA" id="ARBA00022989"/>
    </source>
</evidence>
<dbReference type="SUPFAM" id="SSF49265">
    <property type="entry name" value="Fibronectin type III"/>
    <property type="match status" value="2"/>
</dbReference>
<dbReference type="PROSITE" id="PS51257">
    <property type="entry name" value="PROKAR_LIPOPROTEIN"/>
    <property type="match status" value="1"/>
</dbReference>
<dbReference type="FunFam" id="2.60.40.10:FF:001263">
    <property type="entry name" value="brother of CDO isoform X1"/>
    <property type="match status" value="1"/>
</dbReference>
<dbReference type="FunFam" id="2.60.40.10:FF:000327">
    <property type="entry name" value="Cell adhesion associated, oncogene regulated"/>
    <property type="match status" value="1"/>
</dbReference>
<feature type="domain" description="Ig-like" evidence="15">
    <location>
        <begin position="115"/>
        <end position="211"/>
    </location>
</feature>
<keyword evidence="3 14" id="KW-0732">Signal</keyword>
<evidence type="ECO:0000256" key="11">
    <source>
        <dbReference type="ARBA" id="ARBA00067175"/>
    </source>
</evidence>
<feature type="domain" description="Ig-like" evidence="15">
    <location>
        <begin position="319"/>
        <end position="403"/>
    </location>
</feature>
<reference evidence="17" key="1">
    <citation type="submission" date="2020-10" db="EMBL/GenBank/DDBJ databases">
        <title>Feather gene expression reveals the developmental basis of iridescence in African starlings.</title>
        <authorList>
            <person name="Rubenstein D.R."/>
        </authorList>
    </citation>
    <scope>NUCLEOTIDE SEQUENCE</scope>
    <source>
        <strain evidence="17">SS15</strain>
        <tissue evidence="17">Liver</tissue>
    </source>
</reference>
<keyword evidence="4" id="KW-0677">Repeat</keyword>
<feature type="domain" description="Fibronectin type-III" evidence="16">
    <location>
        <begin position="469"/>
        <end position="565"/>
    </location>
</feature>
<dbReference type="FunFam" id="2.60.40.10:FF:000205">
    <property type="entry name" value="Cell adhesion associated, oncogene regulated"/>
    <property type="match status" value="1"/>
</dbReference>
<feature type="region of interest" description="Disordered" evidence="12">
    <location>
        <begin position="406"/>
        <end position="454"/>
    </location>
</feature>
<feature type="region of interest" description="Disordered" evidence="12">
    <location>
        <begin position="1263"/>
        <end position="1290"/>
    </location>
</feature>
<evidence type="ECO:0000256" key="1">
    <source>
        <dbReference type="ARBA" id="ARBA00004479"/>
    </source>
</evidence>
<feature type="transmembrane region" description="Helical" evidence="13">
    <location>
        <begin position="849"/>
        <end position="872"/>
    </location>
</feature>
<feature type="region of interest" description="Disordered" evidence="12">
    <location>
        <begin position="809"/>
        <end position="835"/>
    </location>
</feature>